<name>A0A164ICM1_9NOCA</name>
<sequence length="396" mass="42478">MLTHIRDFARSRMSGPWSTLGVVLARAVASVPPTVQLPATVGGAASLNLFVALVGPSGAGKGASESAAREAVVFTNHWGQTMEVAETPLGSGEGIARTFRPAGTDEDAPNPIDRMLFTVPEVDTLSSLIGRQGATLEGELRKLYSGEAIGFANAQRATRSVVAAHSYRAALTLGVQPLRAGALFAGADGGTTQRFVWMDVRDPQAPDIPPDQPEPITARLPRWQPDPLMIPEVASDAIRGHRLAQLRGENVDPLNGHALLCRLKVAAALMILDGRSIVSDEDWALAGQVMRYSDHTRTAIHQALTEHTAQANRARGIASVQREEAGADYRRDRVCKTVLRVLGKHGPELSASDIRRRVKHTHRPYLEDAFADLTDTGAIHAIEVSAGTRYRLGDAA</sequence>
<dbReference type="EMBL" id="LWGR01000021">
    <property type="protein sequence ID" value="KZM69313.1"/>
    <property type="molecule type" value="Genomic_DNA"/>
</dbReference>
<evidence type="ECO:0000313" key="1">
    <source>
        <dbReference type="EMBL" id="KZM69313.1"/>
    </source>
</evidence>
<protein>
    <recommendedName>
        <fullName evidence="3">DUF3987 domain-containing protein</fullName>
    </recommendedName>
</protein>
<proteinExistence type="predicted"/>
<evidence type="ECO:0008006" key="3">
    <source>
        <dbReference type="Google" id="ProtNLM"/>
    </source>
</evidence>
<comment type="caution">
    <text evidence="1">The sequence shown here is derived from an EMBL/GenBank/DDBJ whole genome shotgun (WGS) entry which is preliminary data.</text>
</comment>
<evidence type="ECO:0000313" key="2">
    <source>
        <dbReference type="Proteomes" id="UP000076512"/>
    </source>
</evidence>
<dbReference type="AlphaFoldDB" id="A0A164ICM1"/>
<reference evidence="1 2" key="1">
    <citation type="submission" date="2016-04" db="EMBL/GenBank/DDBJ databases">
        <authorList>
            <person name="Evans L.H."/>
            <person name="Alamgir A."/>
            <person name="Owens N."/>
            <person name="Weber N.D."/>
            <person name="Virtaneva K."/>
            <person name="Barbian K."/>
            <person name="Babar A."/>
            <person name="Rosenke K."/>
        </authorList>
    </citation>
    <scope>NUCLEOTIDE SEQUENCE [LARGE SCALE GENOMIC DNA]</scope>
    <source>
        <strain evidence="1 2">IFM 0406</strain>
    </source>
</reference>
<accession>A0A164ICM1</accession>
<dbReference type="Proteomes" id="UP000076512">
    <property type="component" value="Unassembled WGS sequence"/>
</dbReference>
<gene>
    <name evidence="1" type="ORF">AWN90_11040</name>
</gene>
<organism evidence="1 2">
    <name type="scientific">Nocardia terpenica</name>
    <dbReference type="NCBI Taxonomy" id="455432"/>
    <lineage>
        <taxon>Bacteria</taxon>
        <taxon>Bacillati</taxon>
        <taxon>Actinomycetota</taxon>
        <taxon>Actinomycetes</taxon>
        <taxon>Mycobacteriales</taxon>
        <taxon>Nocardiaceae</taxon>
        <taxon>Nocardia</taxon>
    </lineage>
</organism>
<keyword evidence="2" id="KW-1185">Reference proteome</keyword>